<comment type="caution">
    <text evidence="1">The sequence shown here is derived from an EMBL/GenBank/DDBJ whole genome shotgun (WGS) entry which is preliminary data.</text>
</comment>
<dbReference type="AlphaFoldDB" id="A0A540L8P4"/>
<sequence length="90" mass="9804">MGGGFVRKSNGVAASAVILGGKGEISWWWLRNQRRAGQREVPSSTSVEIHQESGKCFHHGNTFSSLKDECILSEKTQSSPEMVRTVGIEG</sequence>
<name>A0A540L8P4_MALBA</name>
<accession>A0A540L8P4</accession>
<keyword evidence="2" id="KW-1185">Reference proteome</keyword>
<protein>
    <submittedName>
        <fullName evidence="1">Uncharacterized protein</fullName>
    </submittedName>
</protein>
<reference evidence="1 2" key="1">
    <citation type="journal article" date="2019" name="G3 (Bethesda)">
        <title>Sequencing of a Wild Apple (Malus baccata) Genome Unravels the Differences Between Cultivated and Wild Apple Species Regarding Disease Resistance and Cold Tolerance.</title>
        <authorList>
            <person name="Chen X."/>
        </authorList>
    </citation>
    <scope>NUCLEOTIDE SEQUENCE [LARGE SCALE GENOMIC DNA]</scope>
    <source>
        <strain evidence="2">cv. Shandingzi</strain>
        <tissue evidence="1">Leaves</tissue>
    </source>
</reference>
<organism evidence="1 2">
    <name type="scientific">Malus baccata</name>
    <name type="common">Siberian crab apple</name>
    <name type="synonym">Pyrus baccata</name>
    <dbReference type="NCBI Taxonomy" id="106549"/>
    <lineage>
        <taxon>Eukaryota</taxon>
        <taxon>Viridiplantae</taxon>
        <taxon>Streptophyta</taxon>
        <taxon>Embryophyta</taxon>
        <taxon>Tracheophyta</taxon>
        <taxon>Spermatophyta</taxon>
        <taxon>Magnoliopsida</taxon>
        <taxon>eudicotyledons</taxon>
        <taxon>Gunneridae</taxon>
        <taxon>Pentapetalae</taxon>
        <taxon>rosids</taxon>
        <taxon>fabids</taxon>
        <taxon>Rosales</taxon>
        <taxon>Rosaceae</taxon>
        <taxon>Amygdaloideae</taxon>
        <taxon>Maleae</taxon>
        <taxon>Malus</taxon>
    </lineage>
</organism>
<evidence type="ECO:0000313" key="2">
    <source>
        <dbReference type="Proteomes" id="UP000315295"/>
    </source>
</evidence>
<gene>
    <name evidence="1" type="ORF">C1H46_031631</name>
</gene>
<evidence type="ECO:0000313" key="1">
    <source>
        <dbReference type="EMBL" id="TQD82801.1"/>
    </source>
</evidence>
<proteinExistence type="predicted"/>
<dbReference type="Proteomes" id="UP000315295">
    <property type="component" value="Unassembled WGS sequence"/>
</dbReference>
<dbReference type="EMBL" id="VIEB01000707">
    <property type="protein sequence ID" value="TQD82801.1"/>
    <property type="molecule type" value="Genomic_DNA"/>
</dbReference>